<organism evidence="1 2">
    <name type="scientific">Terrisporobacter muris</name>
    <dbReference type="NCBI Taxonomy" id="2963284"/>
    <lineage>
        <taxon>Bacteria</taxon>
        <taxon>Bacillati</taxon>
        <taxon>Bacillota</taxon>
        <taxon>Clostridia</taxon>
        <taxon>Peptostreptococcales</taxon>
        <taxon>Peptostreptococcaceae</taxon>
        <taxon>Terrisporobacter</taxon>
    </lineage>
</organism>
<accession>A0A9X2S3B8</accession>
<sequence>MARGEWSFIHESVIYQYLMERFKSNNLKLLQICYNGKFKEKEVKVVDLEEITDTKFPDVDCITIKSDKKGKRPAEVKFLTSQFKYHTQKKYSDEYDMFVINNGFILVYKHDIIPDRLDVDKIDIYQLNQSDFINFVKENFERLFYQQVKEKKDRNVWISYCGRNSNFNKEYVKEGYNIKSAKESKIWCPTCDISPNEMTVGDKIIFIKTSGVKQQHIQNQYESNISEWYLEDMYVCEVRTPIMSREEYCRRNKIDSKSFLWASEVKDNNKDKYRYVFKFDIKTSYENLHISLESLRQKMQGLVDNKIRYLFTTKGDKSISLDDYIEFIEYISQ</sequence>
<feature type="non-terminal residue" evidence="1">
    <location>
        <position position="333"/>
    </location>
</feature>
<dbReference type="RefSeq" id="WP_257560858.1">
    <property type="nucleotide sequence ID" value="NZ_JANKBY010000453.1"/>
</dbReference>
<evidence type="ECO:0000313" key="2">
    <source>
        <dbReference type="Proteomes" id="UP001140817"/>
    </source>
</evidence>
<comment type="caution">
    <text evidence="1">The sequence shown here is derived from an EMBL/GenBank/DDBJ whole genome shotgun (WGS) entry which is preliminary data.</text>
</comment>
<proteinExistence type="predicted"/>
<keyword evidence="2" id="KW-1185">Reference proteome</keyword>
<gene>
    <name evidence="1" type="ORF">NSA58_19180</name>
</gene>
<protein>
    <submittedName>
        <fullName evidence="1">Uncharacterized protein</fullName>
    </submittedName>
</protein>
<dbReference type="AlphaFoldDB" id="A0A9X2S3B8"/>
<evidence type="ECO:0000313" key="1">
    <source>
        <dbReference type="EMBL" id="MCR1824908.1"/>
    </source>
</evidence>
<name>A0A9X2S3B8_9FIRM</name>
<dbReference type="EMBL" id="JANKBY010000453">
    <property type="protein sequence ID" value="MCR1824908.1"/>
    <property type="molecule type" value="Genomic_DNA"/>
</dbReference>
<reference evidence="1" key="1">
    <citation type="submission" date="2022-07" db="EMBL/GenBank/DDBJ databases">
        <title>Enhanced cultured diversity of the mouse gut microbiota enables custom-made synthetic communities.</title>
        <authorList>
            <person name="Afrizal A."/>
        </authorList>
    </citation>
    <scope>NUCLEOTIDE SEQUENCE</scope>
    <source>
        <strain evidence="1">DSM 29186</strain>
    </source>
</reference>
<dbReference type="Proteomes" id="UP001140817">
    <property type="component" value="Unassembled WGS sequence"/>
</dbReference>